<evidence type="ECO:0000313" key="2">
    <source>
        <dbReference type="Proteomes" id="UP000315369"/>
    </source>
</evidence>
<dbReference type="Proteomes" id="UP000315369">
    <property type="component" value="Unassembled WGS sequence"/>
</dbReference>
<accession>A0A540WWC1</accession>
<organism evidence="1 2">
    <name type="scientific">Myxococcus llanfairpwllgwyngyllgogerychwyrndrobwllllantysiliogogogochensis</name>
    <dbReference type="NCBI Taxonomy" id="2590453"/>
    <lineage>
        <taxon>Bacteria</taxon>
        <taxon>Pseudomonadati</taxon>
        <taxon>Myxococcota</taxon>
        <taxon>Myxococcia</taxon>
        <taxon>Myxococcales</taxon>
        <taxon>Cystobacterineae</taxon>
        <taxon>Myxococcaceae</taxon>
        <taxon>Myxococcus</taxon>
    </lineage>
</organism>
<dbReference type="EMBL" id="VIFM01000127">
    <property type="protein sequence ID" value="TQF12714.1"/>
    <property type="molecule type" value="Genomic_DNA"/>
</dbReference>
<dbReference type="RefSeq" id="WP_141645540.1">
    <property type="nucleotide sequence ID" value="NZ_VIFM01000127.1"/>
</dbReference>
<name>A0A540WWC1_9BACT</name>
<reference evidence="1 2" key="1">
    <citation type="submission" date="2019-06" db="EMBL/GenBank/DDBJ databases">
        <authorList>
            <person name="Livingstone P."/>
            <person name="Whitworth D."/>
        </authorList>
    </citation>
    <scope>NUCLEOTIDE SEQUENCE [LARGE SCALE GENOMIC DNA]</scope>
    <source>
        <strain evidence="1 2">AM401</strain>
    </source>
</reference>
<dbReference type="AlphaFoldDB" id="A0A540WWC1"/>
<proteinExistence type="predicted"/>
<gene>
    <name evidence="1" type="ORF">FJV41_27500</name>
</gene>
<protein>
    <submittedName>
        <fullName evidence="1">Uncharacterized protein</fullName>
    </submittedName>
</protein>
<dbReference type="OrthoDB" id="8783at32"/>
<keyword evidence="2" id="KW-1185">Reference proteome</keyword>
<evidence type="ECO:0000313" key="1">
    <source>
        <dbReference type="EMBL" id="TQF12714.1"/>
    </source>
</evidence>
<comment type="caution">
    <text evidence="1">The sequence shown here is derived from an EMBL/GenBank/DDBJ whole genome shotgun (WGS) entry which is preliminary data.</text>
</comment>
<sequence length="91" mass="10741">MARLRDRLTSLSQPRYLAWRALPLGSFDPRFARLRIRTLVMEWHRTRETPDDKAWCEQTLEALGHEVTPGIWSGEVNGLLWARPRESEARR</sequence>